<dbReference type="Pfam" id="PF02742">
    <property type="entry name" value="Fe_dep_repr_C"/>
    <property type="match status" value="1"/>
</dbReference>
<dbReference type="GO" id="GO:0046914">
    <property type="term" value="F:transition metal ion binding"/>
    <property type="evidence" value="ECO:0007669"/>
    <property type="project" value="InterPro"/>
</dbReference>
<keyword evidence="6" id="KW-0238">DNA-binding</keyword>
<dbReference type="Pfam" id="PF04023">
    <property type="entry name" value="FeoA"/>
    <property type="match status" value="1"/>
</dbReference>
<dbReference type="PATRIC" id="fig|797114.5.peg.2613"/>
<dbReference type="eggNOG" id="arCOG02099">
    <property type="taxonomic scope" value="Archaea"/>
</dbReference>
<keyword evidence="7" id="KW-0804">Transcription</keyword>
<keyword evidence="10" id="KW-1185">Reference proteome</keyword>
<dbReference type="SUPFAM" id="SSF47979">
    <property type="entry name" value="Iron-dependent repressor protein, dimerization domain"/>
    <property type="match status" value="1"/>
</dbReference>
<comment type="caution">
    <text evidence="9">The sequence shown here is derived from an EMBL/GenBank/DDBJ whole genome shotgun (WGS) entry which is preliminary data.</text>
</comment>
<sequence>MMLSAKMEDYLKAIYELQREGDEPVATSRIAELLDVTAPTATSMMEKLEERELVEREKYKGVRLTPEGETVALEVVRHHRLLETYLTEELGYDWAEVHDEADRLEHHISEEFERRVAAMLDDPAVDPHGDPIPTDALDPVDETAGHTLEECAEGETVVVRRVRDRDSEELAYLDEAGITPGTELVVEEVAPIGMVTVALVEAGETVSLPDGVAGTIFVGAPEGATESASGAA</sequence>
<dbReference type="SMART" id="SM00899">
    <property type="entry name" value="FeoA"/>
    <property type="match status" value="1"/>
</dbReference>
<accession>M0CLM2</accession>
<comment type="subcellular location">
    <subcellularLocation>
        <location evidence="1">Cytoplasm</location>
    </subcellularLocation>
</comment>
<dbReference type="InterPro" id="IPR036421">
    <property type="entry name" value="Fe_dep_repressor_sf"/>
</dbReference>
<dbReference type="InterPro" id="IPR022689">
    <property type="entry name" value="Iron_dep_repressor"/>
</dbReference>
<dbReference type="GO" id="GO:0003700">
    <property type="term" value="F:DNA-binding transcription factor activity"/>
    <property type="evidence" value="ECO:0007669"/>
    <property type="project" value="InterPro"/>
</dbReference>
<keyword evidence="4" id="KW-0408">Iron</keyword>
<organism evidence="9 10">
    <name type="scientific">Halosimplex carlsbadense 2-9-1</name>
    <dbReference type="NCBI Taxonomy" id="797114"/>
    <lineage>
        <taxon>Archaea</taxon>
        <taxon>Methanobacteriati</taxon>
        <taxon>Methanobacteriota</taxon>
        <taxon>Stenosarchaea group</taxon>
        <taxon>Halobacteria</taxon>
        <taxon>Halobacteriales</taxon>
        <taxon>Haloarculaceae</taxon>
        <taxon>Halosimplex</taxon>
    </lineage>
</organism>
<dbReference type="Gene3D" id="1.10.10.10">
    <property type="entry name" value="Winged helix-like DNA-binding domain superfamily/Winged helix DNA-binding domain"/>
    <property type="match status" value="1"/>
</dbReference>
<evidence type="ECO:0000256" key="1">
    <source>
        <dbReference type="ARBA" id="ARBA00004496"/>
    </source>
</evidence>
<comment type="similarity">
    <text evidence="2">Belongs to the DtxR/MntR family.</text>
</comment>
<dbReference type="Proteomes" id="UP000011626">
    <property type="component" value="Unassembled WGS sequence"/>
</dbReference>
<gene>
    <name evidence="9" type="ORF">C475_12892</name>
</gene>
<dbReference type="PANTHER" id="PTHR33238">
    <property type="entry name" value="IRON (METAL) DEPENDENT REPRESSOR, DTXR FAMILY"/>
    <property type="match status" value="1"/>
</dbReference>
<dbReference type="InterPro" id="IPR008988">
    <property type="entry name" value="Transcriptional_repressor_C"/>
</dbReference>
<dbReference type="InterPro" id="IPR038157">
    <property type="entry name" value="FeoA_core_dom"/>
</dbReference>
<evidence type="ECO:0000256" key="2">
    <source>
        <dbReference type="ARBA" id="ARBA00007871"/>
    </source>
</evidence>
<dbReference type="InterPro" id="IPR036388">
    <property type="entry name" value="WH-like_DNA-bd_sf"/>
</dbReference>
<name>M0CLM2_9EURY</name>
<evidence type="ECO:0000259" key="8">
    <source>
        <dbReference type="PROSITE" id="PS50944"/>
    </source>
</evidence>
<dbReference type="GO" id="GO:0046983">
    <property type="term" value="F:protein dimerization activity"/>
    <property type="evidence" value="ECO:0007669"/>
    <property type="project" value="InterPro"/>
</dbReference>
<dbReference type="SUPFAM" id="SSF46785">
    <property type="entry name" value="Winged helix' DNA-binding domain"/>
    <property type="match status" value="1"/>
</dbReference>
<dbReference type="InterPro" id="IPR022687">
    <property type="entry name" value="HTH_DTXR"/>
</dbReference>
<keyword evidence="5" id="KW-0805">Transcription regulation</keyword>
<evidence type="ECO:0000313" key="10">
    <source>
        <dbReference type="Proteomes" id="UP000011626"/>
    </source>
</evidence>
<reference evidence="9 10" key="1">
    <citation type="journal article" date="2014" name="PLoS Genet.">
        <title>Phylogenetically driven sequencing of extremely halophilic archaea reveals strategies for static and dynamic osmo-response.</title>
        <authorList>
            <person name="Becker E.A."/>
            <person name="Seitzer P.M."/>
            <person name="Tritt A."/>
            <person name="Larsen D."/>
            <person name="Krusor M."/>
            <person name="Yao A.I."/>
            <person name="Wu D."/>
            <person name="Madern D."/>
            <person name="Eisen J.A."/>
            <person name="Darling A.E."/>
            <person name="Facciotti M.T."/>
        </authorList>
    </citation>
    <scope>NUCLEOTIDE SEQUENCE [LARGE SCALE GENOMIC DNA]</scope>
    <source>
        <strain evidence="9 10">2-9-1</strain>
    </source>
</reference>
<evidence type="ECO:0000256" key="6">
    <source>
        <dbReference type="ARBA" id="ARBA00023125"/>
    </source>
</evidence>
<evidence type="ECO:0000256" key="3">
    <source>
        <dbReference type="ARBA" id="ARBA00011738"/>
    </source>
</evidence>
<evidence type="ECO:0000256" key="4">
    <source>
        <dbReference type="ARBA" id="ARBA00023004"/>
    </source>
</evidence>
<evidence type="ECO:0000256" key="5">
    <source>
        <dbReference type="ARBA" id="ARBA00023015"/>
    </source>
</evidence>
<dbReference type="GO" id="GO:0005737">
    <property type="term" value="C:cytoplasm"/>
    <property type="evidence" value="ECO:0007669"/>
    <property type="project" value="UniProtKB-SubCell"/>
</dbReference>
<dbReference type="InterPro" id="IPR036390">
    <property type="entry name" value="WH_DNA-bd_sf"/>
</dbReference>
<dbReference type="SMART" id="SM00529">
    <property type="entry name" value="HTH_DTXR"/>
    <property type="match status" value="1"/>
</dbReference>
<dbReference type="InterPro" id="IPR050536">
    <property type="entry name" value="DtxR_MntR_Metal-Reg"/>
</dbReference>
<dbReference type="InterPro" id="IPR001367">
    <property type="entry name" value="Fe_dep_repressor"/>
</dbReference>
<dbReference type="PROSITE" id="PS50944">
    <property type="entry name" value="HTH_DTXR"/>
    <property type="match status" value="1"/>
</dbReference>
<dbReference type="InterPro" id="IPR007167">
    <property type="entry name" value="Fe-transptr_FeoA-like"/>
</dbReference>
<dbReference type="GO" id="GO:0003677">
    <property type="term" value="F:DNA binding"/>
    <property type="evidence" value="ECO:0007669"/>
    <property type="project" value="UniProtKB-KW"/>
</dbReference>
<dbReference type="FunFam" id="1.10.60.10:FF:000004">
    <property type="entry name" value="DtxR family transcriptional regulator"/>
    <property type="match status" value="1"/>
</dbReference>
<dbReference type="STRING" id="797114.C475_12892"/>
<dbReference type="EMBL" id="AOIU01000031">
    <property type="protein sequence ID" value="ELZ24146.1"/>
    <property type="molecule type" value="Genomic_DNA"/>
</dbReference>
<dbReference type="Gene3D" id="2.30.30.90">
    <property type="match status" value="1"/>
</dbReference>
<evidence type="ECO:0000256" key="7">
    <source>
        <dbReference type="ARBA" id="ARBA00023163"/>
    </source>
</evidence>
<dbReference type="SUPFAM" id="SSF50037">
    <property type="entry name" value="C-terminal domain of transcriptional repressors"/>
    <property type="match status" value="1"/>
</dbReference>
<dbReference type="PANTHER" id="PTHR33238:SF7">
    <property type="entry name" value="IRON-DEPENDENT TRANSCRIPTIONAL REGULATOR"/>
    <property type="match status" value="1"/>
</dbReference>
<dbReference type="Pfam" id="PF01325">
    <property type="entry name" value="Fe_dep_repress"/>
    <property type="match status" value="1"/>
</dbReference>
<dbReference type="AlphaFoldDB" id="M0CLM2"/>
<protein>
    <submittedName>
        <fullName evidence="9">Transcription repressor</fullName>
    </submittedName>
</protein>
<evidence type="ECO:0000313" key="9">
    <source>
        <dbReference type="EMBL" id="ELZ24146.1"/>
    </source>
</evidence>
<feature type="domain" description="HTH dtxR-type" evidence="8">
    <location>
        <begin position="3"/>
        <end position="65"/>
    </location>
</feature>
<comment type="subunit">
    <text evidence="3">Homodimer.</text>
</comment>
<proteinExistence type="inferred from homology"/>
<dbReference type="Gene3D" id="1.10.60.10">
    <property type="entry name" value="Iron dependent repressor, metal binding and dimerisation domain"/>
    <property type="match status" value="1"/>
</dbReference>